<dbReference type="EMBL" id="MU167217">
    <property type="protein sequence ID" value="KAG0150738.1"/>
    <property type="molecule type" value="Genomic_DNA"/>
</dbReference>
<accession>A0A9P6NUX3</accession>
<protein>
    <submittedName>
        <fullName evidence="1">Uncharacterized protein</fullName>
    </submittedName>
</protein>
<evidence type="ECO:0000313" key="1">
    <source>
        <dbReference type="EMBL" id="KAG0150738.1"/>
    </source>
</evidence>
<keyword evidence="2" id="KW-1185">Reference proteome</keyword>
<gene>
    <name evidence="1" type="ORF">CROQUDRAFT_676542</name>
</gene>
<dbReference type="AlphaFoldDB" id="A0A9P6NUX3"/>
<proteinExistence type="predicted"/>
<reference evidence="1" key="1">
    <citation type="submission" date="2013-11" db="EMBL/GenBank/DDBJ databases">
        <title>Genome sequence of the fusiform rust pathogen reveals effectors for host alternation and coevolution with pine.</title>
        <authorList>
            <consortium name="DOE Joint Genome Institute"/>
            <person name="Smith K."/>
            <person name="Pendleton A."/>
            <person name="Kubisiak T."/>
            <person name="Anderson C."/>
            <person name="Salamov A."/>
            <person name="Aerts A."/>
            <person name="Riley R."/>
            <person name="Clum A."/>
            <person name="Lindquist E."/>
            <person name="Ence D."/>
            <person name="Campbell M."/>
            <person name="Kronenberg Z."/>
            <person name="Feau N."/>
            <person name="Dhillon B."/>
            <person name="Hamelin R."/>
            <person name="Burleigh J."/>
            <person name="Smith J."/>
            <person name="Yandell M."/>
            <person name="Nelson C."/>
            <person name="Grigoriev I."/>
            <person name="Davis J."/>
        </authorList>
    </citation>
    <scope>NUCLEOTIDE SEQUENCE</scope>
    <source>
        <strain evidence="1">G11</strain>
    </source>
</reference>
<sequence length="60" mass="7035">MVQYSPNIKNPVAQTFINGNTQQEINETLQKNISFCTLMQWKALYRNTQSTVHDPAMYKR</sequence>
<comment type="caution">
    <text evidence="1">The sequence shown here is derived from an EMBL/GenBank/DDBJ whole genome shotgun (WGS) entry which is preliminary data.</text>
</comment>
<evidence type="ECO:0000313" key="2">
    <source>
        <dbReference type="Proteomes" id="UP000886653"/>
    </source>
</evidence>
<dbReference type="Proteomes" id="UP000886653">
    <property type="component" value="Unassembled WGS sequence"/>
</dbReference>
<name>A0A9P6NUX3_9BASI</name>
<organism evidence="1 2">
    <name type="scientific">Cronartium quercuum f. sp. fusiforme G11</name>
    <dbReference type="NCBI Taxonomy" id="708437"/>
    <lineage>
        <taxon>Eukaryota</taxon>
        <taxon>Fungi</taxon>
        <taxon>Dikarya</taxon>
        <taxon>Basidiomycota</taxon>
        <taxon>Pucciniomycotina</taxon>
        <taxon>Pucciniomycetes</taxon>
        <taxon>Pucciniales</taxon>
        <taxon>Coleosporiaceae</taxon>
        <taxon>Cronartium</taxon>
    </lineage>
</organism>